<evidence type="ECO:0000256" key="7">
    <source>
        <dbReference type="PROSITE-ProRule" id="PRU10141"/>
    </source>
</evidence>
<keyword evidence="3" id="KW-0808">Transferase</keyword>
<dbReference type="GO" id="GO:0035556">
    <property type="term" value="P:intracellular signal transduction"/>
    <property type="evidence" value="ECO:0007669"/>
    <property type="project" value="TreeGrafter"/>
</dbReference>
<feature type="compositionally biased region" description="Polar residues" evidence="8">
    <location>
        <begin position="396"/>
        <end position="405"/>
    </location>
</feature>
<feature type="region of interest" description="Disordered" evidence="8">
    <location>
        <begin position="13"/>
        <end position="36"/>
    </location>
</feature>
<dbReference type="Gene3D" id="1.10.510.10">
    <property type="entry name" value="Transferase(Phosphotransferase) domain 1"/>
    <property type="match status" value="1"/>
</dbReference>
<evidence type="ECO:0000256" key="4">
    <source>
        <dbReference type="ARBA" id="ARBA00022741"/>
    </source>
</evidence>
<dbReference type="PROSITE" id="PS00107">
    <property type="entry name" value="PROTEIN_KINASE_ATP"/>
    <property type="match status" value="1"/>
</dbReference>
<dbReference type="Proteomes" id="UP000193560">
    <property type="component" value="Unassembled WGS sequence"/>
</dbReference>
<sequence length="818" mass="92855">MTFMAYLTRRTKQFTSDTKTANQRKRQPQSSNTRQKKDVGDYWLGKTIGRGASGRVKLGIHKHTGEKVAIKMIARSYLVSSITTAKSVQRELAILQLLHHPHLVELKQVLQDSYYVYFVMEYLEGGELFHILAERGKFKESDARRLFYQMVSSLAWCHAHHICHRDLKPENILLTKSKKHIKIADFGMAAMNTNLKTSCGSPHYASPEIIKGKAYDGTRTDIWSLGVILFALLSGHLPFDDENMSRLLGKIKTGHYRPLPNSLSMEAKHLVKKMLVVDARRRITMNEILHHPWLTSTSSNHSPIGDPLKILPLGAPMINHTLILEGRIWETLKVLWRDLRQEDIIHALATQGSNVQKLTCLLLQQRLNRIDQEEGKSLYQETSSTTSVCRTYSENDADIHSSSPQNNNKNNNNNNNNNKIMHNRNGSDDVGSKCSMATPYDSPISNVSFARTIDMPPTPKNTTYDKDLTMEYNFPSKRKSGNKCDHAPLSWNGDPYIGSPQQQENVPSVTTPITRSRWIYREQQLTLIPTSDQYCGGNPNSQPTQQQQQRRTINASDSQHQRRFSANSPLLVSYSNNVCLTSLHVEGDIQLQSATSTEKLSTMTSKKPLSTTYNCIEQRQYQHRIETTNHQKSASHSLSSVFSSLWPSSTSNTTAATSISPPSTSSPLISTSLSIGSHWWSKTLDHLLHPWIERQPKPVTFDWHGKHECQLAGKIHQVLREQFNGKLNGRAYPNQQIVWNGSLKVDLPLRGFDTKESGSKSRIWFVCHMVHQHERHFKISLVYLKGDVTLWSKGTQNLVATLTHYEHDANKLMLANGW</sequence>
<feature type="domain" description="Protein kinase" evidence="9">
    <location>
        <begin position="42"/>
        <end position="294"/>
    </location>
</feature>
<feature type="compositionally biased region" description="Low complexity" evidence="8">
    <location>
        <begin position="406"/>
        <end position="419"/>
    </location>
</feature>
<dbReference type="InterPro" id="IPR008271">
    <property type="entry name" value="Ser/Thr_kinase_AS"/>
</dbReference>
<dbReference type="FunFam" id="3.30.200.20:FF:000003">
    <property type="entry name" value="Non-specific serine/threonine protein kinase"/>
    <property type="match status" value="1"/>
</dbReference>
<evidence type="ECO:0000256" key="1">
    <source>
        <dbReference type="ARBA" id="ARBA00010791"/>
    </source>
</evidence>
<proteinExistence type="inferred from homology"/>
<dbReference type="InterPro" id="IPR017441">
    <property type="entry name" value="Protein_kinase_ATP_BS"/>
</dbReference>
<dbReference type="InterPro" id="IPR011009">
    <property type="entry name" value="Kinase-like_dom_sf"/>
</dbReference>
<evidence type="ECO:0000256" key="5">
    <source>
        <dbReference type="ARBA" id="ARBA00022777"/>
    </source>
</evidence>
<organism evidence="10 11">
    <name type="scientific">Absidia repens</name>
    <dbReference type="NCBI Taxonomy" id="90262"/>
    <lineage>
        <taxon>Eukaryota</taxon>
        <taxon>Fungi</taxon>
        <taxon>Fungi incertae sedis</taxon>
        <taxon>Mucoromycota</taxon>
        <taxon>Mucoromycotina</taxon>
        <taxon>Mucoromycetes</taxon>
        <taxon>Mucorales</taxon>
        <taxon>Cunninghamellaceae</taxon>
        <taxon>Absidia</taxon>
    </lineage>
</organism>
<dbReference type="PANTHER" id="PTHR24346:SF82">
    <property type="entry name" value="KP78A-RELATED"/>
    <property type="match status" value="1"/>
</dbReference>
<dbReference type="EMBL" id="MCGE01000047">
    <property type="protein sequence ID" value="ORZ04929.1"/>
    <property type="molecule type" value="Genomic_DNA"/>
</dbReference>
<feature type="region of interest" description="Disordered" evidence="8">
    <location>
        <begin position="396"/>
        <end position="430"/>
    </location>
</feature>
<keyword evidence="6 7" id="KW-0067">ATP-binding</keyword>
<dbReference type="AlphaFoldDB" id="A0A1X2HXY2"/>
<dbReference type="GO" id="GO:0004674">
    <property type="term" value="F:protein serine/threonine kinase activity"/>
    <property type="evidence" value="ECO:0007669"/>
    <property type="project" value="UniProtKB-KW"/>
</dbReference>
<dbReference type="InterPro" id="IPR000719">
    <property type="entry name" value="Prot_kinase_dom"/>
</dbReference>
<dbReference type="SMART" id="SM00220">
    <property type="entry name" value="S_TKc"/>
    <property type="match status" value="1"/>
</dbReference>
<comment type="similarity">
    <text evidence="1">Belongs to the protein kinase superfamily. CAMK Ser/Thr protein kinase family. NIM1 subfamily.</text>
</comment>
<dbReference type="PROSITE" id="PS00108">
    <property type="entry name" value="PROTEIN_KINASE_ST"/>
    <property type="match status" value="1"/>
</dbReference>
<dbReference type="SUPFAM" id="SSF56112">
    <property type="entry name" value="Protein kinase-like (PK-like)"/>
    <property type="match status" value="1"/>
</dbReference>
<keyword evidence="11" id="KW-1185">Reference proteome</keyword>
<keyword evidence="4 7" id="KW-0547">Nucleotide-binding</keyword>
<evidence type="ECO:0000256" key="6">
    <source>
        <dbReference type="ARBA" id="ARBA00022840"/>
    </source>
</evidence>
<evidence type="ECO:0000256" key="3">
    <source>
        <dbReference type="ARBA" id="ARBA00022679"/>
    </source>
</evidence>
<keyword evidence="2" id="KW-0723">Serine/threonine-protein kinase</keyword>
<feature type="compositionally biased region" description="Low complexity" evidence="8">
    <location>
        <begin position="536"/>
        <end position="552"/>
    </location>
</feature>
<evidence type="ECO:0000313" key="11">
    <source>
        <dbReference type="Proteomes" id="UP000193560"/>
    </source>
</evidence>
<feature type="compositionally biased region" description="Polar residues" evidence="8">
    <location>
        <begin position="553"/>
        <end position="562"/>
    </location>
</feature>
<keyword evidence="5 10" id="KW-0418">Kinase</keyword>
<evidence type="ECO:0000256" key="2">
    <source>
        <dbReference type="ARBA" id="ARBA00022527"/>
    </source>
</evidence>
<protein>
    <submittedName>
        <fullName evidence="10">Kinase-like domain-containing protein</fullName>
    </submittedName>
</protein>
<reference evidence="10 11" key="1">
    <citation type="submission" date="2016-07" db="EMBL/GenBank/DDBJ databases">
        <title>Pervasive Adenine N6-methylation of Active Genes in Fungi.</title>
        <authorList>
            <consortium name="DOE Joint Genome Institute"/>
            <person name="Mondo S.J."/>
            <person name="Dannebaum R.O."/>
            <person name="Kuo R.C."/>
            <person name="Labutti K."/>
            <person name="Haridas S."/>
            <person name="Kuo A."/>
            <person name="Salamov A."/>
            <person name="Ahrendt S.R."/>
            <person name="Lipzen A."/>
            <person name="Sullivan W."/>
            <person name="Andreopoulos W.B."/>
            <person name="Clum A."/>
            <person name="Lindquist E."/>
            <person name="Daum C."/>
            <person name="Ramamoorthy G.K."/>
            <person name="Gryganskyi A."/>
            <person name="Culley D."/>
            <person name="Magnuson J.K."/>
            <person name="James T.Y."/>
            <person name="O'Malley M.A."/>
            <person name="Stajich J.E."/>
            <person name="Spatafora J.W."/>
            <person name="Visel A."/>
            <person name="Grigoriev I.V."/>
        </authorList>
    </citation>
    <scope>NUCLEOTIDE SEQUENCE [LARGE SCALE GENOMIC DNA]</scope>
    <source>
        <strain evidence="10 11">NRRL 1336</strain>
    </source>
</reference>
<dbReference type="FunFam" id="1.10.510.10:FF:000571">
    <property type="entry name" value="Maternal embryonic leucine zipper kinase"/>
    <property type="match status" value="1"/>
</dbReference>
<dbReference type="PROSITE" id="PS50011">
    <property type="entry name" value="PROTEIN_KINASE_DOM"/>
    <property type="match status" value="1"/>
</dbReference>
<dbReference type="STRING" id="90262.A0A1X2HXY2"/>
<dbReference type="PANTHER" id="PTHR24346">
    <property type="entry name" value="MAP/MICROTUBULE AFFINITY-REGULATING KINASE"/>
    <property type="match status" value="1"/>
</dbReference>
<dbReference type="OrthoDB" id="504170at2759"/>
<evidence type="ECO:0000313" key="10">
    <source>
        <dbReference type="EMBL" id="ORZ04929.1"/>
    </source>
</evidence>
<evidence type="ECO:0000256" key="8">
    <source>
        <dbReference type="SAM" id="MobiDB-lite"/>
    </source>
</evidence>
<feature type="region of interest" description="Disordered" evidence="8">
    <location>
        <begin position="530"/>
        <end position="562"/>
    </location>
</feature>
<dbReference type="GO" id="GO:0005524">
    <property type="term" value="F:ATP binding"/>
    <property type="evidence" value="ECO:0007669"/>
    <property type="project" value="UniProtKB-UniRule"/>
</dbReference>
<dbReference type="GO" id="GO:0005737">
    <property type="term" value="C:cytoplasm"/>
    <property type="evidence" value="ECO:0007669"/>
    <property type="project" value="TreeGrafter"/>
</dbReference>
<gene>
    <name evidence="10" type="ORF">BCR42DRAFT_428825</name>
</gene>
<accession>A0A1X2HXY2</accession>
<evidence type="ECO:0000259" key="9">
    <source>
        <dbReference type="PROSITE" id="PS50011"/>
    </source>
</evidence>
<dbReference type="Pfam" id="PF00069">
    <property type="entry name" value="Pkinase"/>
    <property type="match status" value="1"/>
</dbReference>
<name>A0A1X2HXY2_9FUNG</name>
<comment type="caution">
    <text evidence="10">The sequence shown here is derived from an EMBL/GenBank/DDBJ whole genome shotgun (WGS) entry which is preliminary data.</text>
</comment>
<feature type="binding site" evidence="7">
    <location>
        <position position="71"/>
    </location>
    <ligand>
        <name>ATP</name>
        <dbReference type="ChEBI" id="CHEBI:30616"/>
    </ligand>
</feature>